<dbReference type="SMART" id="SM00829">
    <property type="entry name" value="PKS_ER"/>
    <property type="match status" value="1"/>
</dbReference>
<reference evidence="36" key="1">
    <citation type="journal article" date="2020" name="J Insects Food Feed">
        <title>The yellow mealworm (Tenebrio molitor) genome: a resource for the emerging insects as food and feed industry.</title>
        <authorList>
            <person name="Eriksson T."/>
            <person name="Andere A."/>
            <person name="Kelstrup H."/>
            <person name="Emery V."/>
            <person name="Picard C."/>
        </authorList>
    </citation>
    <scope>NUCLEOTIDE SEQUENCE</scope>
    <source>
        <strain evidence="36">Stoneville</strain>
        <tissue evidence="36">Whole head</tissue>
    </source>
</reference>
<evidence type="ECO:0000256" key="34">
    <source>
        <dbReference type="ARBA" id="ARBA00049368"/>
    </source>
</evidence>
<comment type="catalytic activity">
    <reaction evidence="34">
        <text>hexanal + NADP(+) = (E)-hex-2-enal + NADPH + H(+)</text>
        <dbReference type="Rhea" id="RHEA:50776"/>
        <dbReference type="ChEBI" id="CHEBI:15378"/>
        <dbReference type="ChEBI" id="CHEBI:28913"/>
        <dbReference type="ChEBI" id="CHEBI:57783"/>
        <dbReference type="ChEBI" id="CHEBI:58349"/>
        <dbReference type="ChEBI" id="CHEBI:88528"/>
    </reaction>
    <physiologicalReaction direction="right-to-left" evidence="34">
        <dbReference type="Rhea" id="RHEA:50778"/>
    </physiologicalReaction>
</comment>
<evidence type="ECO:0000256" key="28">
    <source>
        <dbReference type="ARBA" id="ARBA00048387"/>
    </source>
</evidence>
<dbReference type="InterPro" id="IPR013149">
    <property type="entry name" value="ADH-like_C"/>
</dbReference>
<evidence type="ECO:0000259" key="35">
    <source>
        <dbReference type="SMART" id="SM00829"/>
    </source>
</evidence>
<evidence type="ECO:0000256" key="18">
    <source>
        <dbReference type="ARBA" id="ARBA00032297"/>
    </source>
</evidence>
<evidence type="ECO:0000256" key="14">
    <source>
        <dbReference type="ARBA" id="ARBA00023098"/>
    </source>
</evidence>
<comment type="catalytic activity">
    <reaction evidence="29">
        <text>20-hydroxy-leukotriene B4 + NADP(+) = 12-oxo-20-hydroxy-leukotriene B4 + NADPH + H(+)</text>
        <dbReference type="Rhea" id="RHEA:51208"/>
        <dbReference type="ChEBI" id="CHEBI:15378"/>
        <dbReference type="ChEBI" id="CHEBI:57460"/>
        <dbReference type="ChEBI" id="CHEBI:57783"/>
        <dbReference type="ChEBI" id="CHEBI:58349"/>
        <dbReference type="ChEBI" id="CHEBI:133346"/>
    </reaction>
    <physiologicalReaction direction="left-to-right" evidence="29">
        <dbReference type="Rhea" id="RHEA:51209"/>
    </physiologicalReaction>
</comment>
<dbReference type="EMBL" id="JABDTM020014770">
    <property type="protein sequence ID" value="KAH0819350.1"/>
    <property type="molecule type" value="Genomic_DNA"/>
</dbReference>
<dbReference type="InterPro" id="IPR020843">
    <property type="entry name" value="ER"/>
</dbReference>
<keyword evidence="10" id="KW-0276">Fatty acid metabolism</keyword>
<keyword evidence="12" id="KW-0007">Acetylation</keyword>
<keyword evidence="11" id="KW-0521">NADP</keyword>
<organism evidence="36 37">
    <name type="scientific">Tenebrio molitor</name>
    <name type="common">Yellow mealworm beetle</name>
    <dbReference type="NCBI Taxonomy" id="7067"/>
    <lineage>
        <taxon>Eukaryota</taxon>
        <taxon>Metazoa</taxon>
        <taxon>Ecdysozoa</taxon>
        <taxon>Arthropoda</taxon>
        <taxon>Hexapoda</taxon>
        <taxon>Insecta</taxon>
        <taxon>Pterygota</taxon>
        <taxon>Neoptera</taxon>
        <taxon>Endopterygota</taxon>
        <taxon>Coleoptera</taxon>
        <taxon>Polyphaga</taxon>
        <taxon>Cucujiformia</taxon>
        <taxon>Tenebrionidae</taxon>
        <taxon>Tenebrio</taxon>
    </lineage>
</organism>
<comment type="catalytic activity">
    <reaction evidence="20">
        <text>octanal + NADP(+) = (2E)-octenal + NADPH + H(+)</text>
        <dbReference type="Rhea" id="RHEA:50780"/>
        <dbReference type="ChEBI" id="CHEBI:15378"/>
        <dbReference type="ChEBI" id="CHEBI:17935"/>
        <dbReference type="ChEBI" id="CHEBI:57783"/>
        <dbReference type="ChEBI" id="CHEBI:58349"/>
        <dbReference type="ChEBI" id="CHEBI:61748"/>
    </reaction>
    <physiologicalReaction direction="right-to-left" evidence="20">
        <dbReference type="Rhea" id="RHEA:50782"/>
    </physiologicalReaction>
</comment>
<name>A0A8J6LFB8_TENMO</name>
<keyword evidence="37" id="KW-1185">Reference proteome</keyword>
<evidence type="ECO:0000313" key="36">
    <source>
        <dbReference type="EMBL" id="KAH0819350.1"/>
    </source>
</evidence>
<dbReference type="EC" id="1.3.1.74" evidence="5"/>
<comment type="catalytic activity">
    <reaction evidence="31">
        <text>(5S,12S)-dihydroxy-(6E,10E,12E,14Z)-eicosatetraenoate + NADP(+) = 12-oxo-(5S)-hydroxy-(6E,8E,10E,14Z)-eicosatetraenoate + NADPH + H(+)</text>
        <dbReference type="Rhea" id="RHEA:51212"/>
        <dbReference type="ChEBI" id="CHEBI:15378"/>
        <dbReference type="ChEBI" id="CHEBI:57783"/>
        <dbReference type="ChEBI" id="CHEBI:58349"/>
        <dbReference type="ChEBI" id="CHEBI:133974"/>
        <dbReference type="ChEBI" id="CHEBI:133975"/>
    </reaction>
    <physiologicalReaction direction="left-to-right" evidence="31">
        <dbReference type="Rhea" id="RHEA:51213"/>
    </physiologicalReaction>
</comment>
<dbReference type="InterPro" id="IPR011032">
    <property type="entry name" value="GroES-like_sf"/>
</dbReference>
<evidence type="ECO:0000256" key="30">
    <source>
        <dbReference type="ARBA" id="ARBA00048953"/>
    </source>
</evidence>
<evidence type="ECO:0000256" key="13">
    <source>
        <dbReference type="ARBA" id="ARBA00023002"/>
    </source>
</evidence>
<dbReference type="InterPro" id="IPR045010">
    <property type="entry name" value="MDR_fam"/>
</dbReference>
<evidence type="ECO:0000256" key="1">
    <source>
        <dbReference type="ARBA" id="ARBA00004496"/>
    </source>
</evidence>
<evidence type="ECO:0000256" key="21">
    <source>
        <dbReference type="ARBA" id="ARBA00047617"/>
    </source>
</evidence>
<dbReference type="SUPFAM" id="SSF50129">
    <property type="entry name" value="GroES-like"/>
    <property type="match status" value="4"/>
</dbReference>
<comment type="catalytic activity">
    <reaction evidence="22">
        <text>pentan-2-one + NADP(+) = (E)-pent-3-en-2-one + NADPH + H(+)</text>
        <dbReference type="Rhea" id="RHEA:50788"/>
        <dbReference type="ChEBI" id="CHEBI:15378"/>
        <dbReference type="ChEBI" id="CHEBI:16472"/>
        <dbReference type="ChEBI" id="CHEBI:57783"/>
        <dbReference type="ChEBI" id="CHEBI:58349"/>
        <dbReference type="ChEBI" id="CHEBI:145276"/>
    </reaction>
    <physiologicalReaction direction="right-to-left" evidence="22">
        <dbReference type="Rhea" id="RHEA:50790"/>
    </physiologicalReaction>
</comment>
<dbReference type="InterPro" id="IPR014190">
    <property type="entry name" value="PTGR1"/>
</dbReference>
<evidence type="ECO:0000256" key="16">
    <source>
        <dbReference type="ARBA" id="ARBA00031851"/>
    </source>
</evidence>
<comment type="catalytic activity">
    <reaction evidence="24">
        <text>13,14-dihydro-15-oxo-prostaglandin F1alpha + NADP(+) = 15-oxoprostaglandin F1alpha + NADPH + H(+)</text>
        <dbReference type="Rhea" id="RHEA:50592"/>
        <dbReference type="ChEBI" id="CHEBI:15378"/>
        <dbReference type="ChEBI" id="CHEBI:57783"/>
        <dbReference type="ChEBI" id="CHEBI:58349"/>
        <dbReference type="ChEBI" id="CHEBI:79072"/>
        <dbReference type="ChEBI" id="CHEBI:133411"/>
    </reaction>
    <physiologicalReaction direction="right-to-left" evidence="24">
        <dbReference type="Rhea" id="RHEA:50594"/>
    </physiologicalReaction>
</comment>
<dbReference type="EC" id="1.3.1.48" evidence="4"/>
<evidence type="ECO:0000256" key="27">
    <source>
        <dbReference type="ARBA" id="ARBA00048290"/>
    </source>
</evidence>
<evidence type="ECO:0000256" key="8">
    <source>
        <dbReference type="ARBA" id="ARBA00022501"/>
    </source>
</evidence>
<keyword evidence="13" id="KW-0560">Oxidoreductase</keyword>
<dbReference type="GO" id="GO:0005737">
    <property type="term" value="C:cytoplasm"/>
    <property type="evidence" value="ECO:0007669"/>
    <property type="project" value="UniProtKB-SubCell"/>
</dbReference>
<dbReference type="GO" id="GO:0006693">
    <property type="term" value="P:prostaglandin metabolic process"/>
    <property type="evidence" value="ECO:0007669"/>
    <property type="project" value="UniProtKB-KW"/>
</dbReference>
<dbReference type="Proteomes" id="UP000719412">
    <property type="component" value="Unassembled WGS sequence"/>
</dbReference>
<reference evidence="36" key="2">
    <citation type="submission" date="2021-08" db="EMBL/GenBank/DDBJ databases">
        <authorList>
            <person name="Eriksson T."/>
        </authorList>
    </citation>
    <scope>NUCLEOTIDE SEQUENCE</scope>
    <source>
        <strain evidence="36">Stoneville</strain>
        <tissue evidence="36">Whole head</tissue>
    </source>
</reference>
<dbReference type="PANTHER" id="PTHR43205">
    <property type="entry name" value="PROSTAGLANDIN REDUCTASE"/>
    <property type="match status" value="1"/>
</dbReference>
<comment type="similarity">
    <text evidence="2">Belongs to the NADP-dependent oxidoreductase L4BD family.</text>
</comment>
<keyword evidence="9" id="KW-0597">Phosphoprotein</keyword>
<comment type="subunit">
    <text evidence="3">Monomer or homodimer.</text>
</comment>
<evidence type="ECO:0000256" key="31">
    <source>
        <dbReference type="ARBA" id="ARBA00049068"/>
    </source>
</evidence>
<evidence type="ECO:0000256" key="25">
    <source>
        <dbReference type="ARBA" id="ARBA00047903"/>
    </source>
</evidence>
<comment type="catalytic activity">
    <reaction evidence="21">
        <text>decanal + NADP(+) = (2E)-decenal + NADPH + H(+)</text>
        <dbReference type="Rhea" id="RHEA:50612"/>
        <dbReference type="ChEBI" id="CHEBI:15378"/>
        <dbReference type="ChEBI" id="CHEBI:31457"/>
        <dbReference type="ChEBI" id="CHEBI:57783"/>
        <dbReference type="ChEBI" id="CHEBI:58349"/>
        <dbReference type="ChEBI" id="CHEBI:133455"/>
    </reaction>
    <physiologicalReaction direction="right-to-left" evidence="21">
        <dbReference type="Rhea" id="RHEA:50614"/>
    </physiologicalReaction>
</comment>
<evidence type="ECO:0000256" key="12">
    <source>
        <dbReference type="ARBA" id="ARBA00022990"/>
    </source>
</evidence>
<dbReference type="GO" id="GO:0047522">
    <property type="term" value="F:15-oxoprostaglandin 13-reductase [NAD(P)+] activity"/>
    <property type="evidence" value="ECO:0007669"/>
    <property type="project" value="UniProtKB-EC"/>
</dbReference>
<proteinExistence type="inferred from homology"/>
<keyword evidence="14" id="KW-0443">Lipid metabolism</keyword>
<dbReference type="FunFam" id="3.40.50.720:FF:000121">
    <property type="entry name" value="Prostaglandin reductase 2"/>
    <property type="match status" value="3"/>
</dbReference>
<dbReference type="Pfam" id="PF16884">
    <property type="entry name" value="ADH_N_2"/>
    <property type="match status" value="3"/>
</dbReference>
<evidence type="ECO:0000256" key="23">
    <source>
        <dbReference type="ARBA" id="ARBA00047871"/>
    </source>
</evidence>
<evidence type="ECO:0000256" key="20">
    <source>
        <dbReference type="ARBA" id="ARBA00047461"/>
    </source>
</evidence>
<keyword evidence="7" id="KW-0963">Cytoplasm</keyword>
<evidence type="ECO:0000256" key="26">
    <source>
        <dbReference type="ARBA" id="ARBA00048066"/>
    </source>
</evidence>
<evidence type="ECO:0000256" key="11">
    <source>
        <dbReference type="ARBA" id="ARBA00022857"/>
    </source>
</evidence>
<evidence type="ECO:0000256" key="22">
    <source>
        <dbReference type="ARBA" id="ARBA00047742"/>
    </source>
</evidence>
<evidence type="ECO:0000256" key="19">
    <source>
        <dbReference type="ARBA" id="ARBA00033119"/>
    </source>
</evidence>
<dbReference type="InterPro" id="IPR036291">
    <property type="entry name" value="NAD(P)-bd_dom_sf"/>
</dbReference>
<dbReference type="Pfam" id="PF00107">
    <property type="entry name" value="ADH_zinc_N"/>
    <property type="match status" value="3"/>
</dbReference>
<evidence type="ECO:0000256" key="9">
    <source>
        <dbReference type="ARBA" id="ARBA00022553"/>
    </source>
</evidence>
<accession>A0A8J6LFB8</accession>
<comment type="subcellular location">
    <subcellularLocation>
        <location evidence="1">Cytoplasm</location>
    </subcellularLocation>
</comment>
<evidence type="ECO:0000256" key="6">
    <source>
        <dbReference type="ARBA" id="ARBA00020651"/>
    </source>
</evidence>
<evidence type="ECO:0000313" key="37">
    <source>
        <dbReference type="Proteomes" id="UP000719412"/>
    </source>
</evidence>
<dbReference type="PANTHER" id="PTHR43205:SF7">
    <property type="entry name" value="PROSTAGLANDIN REDUCTASE 1"/>
    <property type="match status" value="1"/>
</dbReference>
<comment type="catalytic activity">
    <reaction evidence="30">
        <text>6-trans-leukotriene B4 + NADP(+) = 12-oxo-(5S)-hydroxy-(6E,8E,10E,14Z)-eicosatetraenoate + NADPH + H(+)</text>
        <dbReference type="Rhea" id="RHEA:51204"/>
        <dbReference type="ChEBI" id="CHEBI:15378"/>
        <dbReference type="ChEBI" id="CHEBI:57783"/>
        <dbReference type="ChEBI" id="CHEBI:58349"/>
        <dbReference type="ChEBI" id="CHEBI:90723"/>
        <dbReference type="ChEBI" id="CHEBI:133974"/>
    </reaction>
    <physiologicalReaction direction="left-to-right" evidence="30">
        <dbReference type="Rhea" id="RHEA:51205"/>
    </physiologicalReaction>
</comment>
<comment type="catalytic activity">
    <reaction evidence="26">
        <text>nonan-2-one + NADP(+) = (3E)-nonen-2-one + NADPH + H(+)</text>
        <dbReference type="Rhea" id="RHEA:50616"/>
        <dbReference type="ChEBI" id="CHEBI:15378"/>
        <dbReference type="ChEBI" id="CHEBI:57783"/>
        <dbReference type="ChEBI" id="CHEBI:58349"/>
        <dbReference type="ChEBI" id="CHEBI:77927"/>
        <dbReference type="ChEBI" id="CHEBI:133457"/>
    </reaction>
    <physiologicalReaction direction="right-to-left" evidence="26">
        <dbReference type="Rhea" id="RHEA:50618"/>
    </physiologicalReaction>
</comment>
<comment type="catalytic activity">
    <reaction evidence="33">
        <text>an n-alkanal + NADP(+) = an alk-2-enal + NADPH + H(+)</text>
        <dbReference type="Rhea" id="RHEA:13737"/>
        <dbReference type="ChEBI" id="CHEBI:12834"/>
        <dbReference type="ChEBI" id="CHEBI:13757"/>
        <dbReference type="ChEBI" id="CHEBI:15378"/>
        <dbReference type="ChEBI" id="CHEBI:57783"/>
        <dbReference type="ChEBI" id="CHEBI:58349"/>
        <dbReference type="EC" id="1.3.1.74"/>
    </reaction>
    <physiologicalReaction direction="right-to-left" evidence="33">
        <dbReference type="Rhea" id="RHEA:13739"/>
    </physiologicalReaction>
</comment>
<dbReference type="GO" id="GO:0032440">
    <property type="term" value="F:2-alkenal reductase [NAD(P)H] activity"/>
    <property type="evidence" value="ECO:0007669"/>
    <property type="project" value="UniProtKB-EC"/>
</dbReference>
<comment type="catalytic activity">
    <reaction evidence="32">
        <text>13,14-dihydro-15-oxo-prostaglandin E1 + NADP(+) = 15-oxoprostaglandin E1 + NADPH + H(+)</text>
        <dbReference type="Rhea" id="RHEA:50584"/>
        <dbReference type="ChEBI" id="CHEBI:15378"/>
        <dbReference type="ChEBI" id="CHEBI:57401"/>
        <dbReference type="ChEBI" id="CHEBI:57783"/>
        <dbReference type="ChEBI" id="CHEBI:58349"/>
        <dbReference type="ChEBI" id="CHEBI:133408"/>
    </reaction>
    <physiologicalReaction direction="right-to-left" evidence="32">
        <dbReference type="Rhea" id="RHEA:50586"/>
    </physiologicalReaction>
</comment>
<evidence type="ECO:0000256" key="24">
    <source>
        <dbReference type="ARBA" id="ARBA00047878"/>
    </source>
</evidence>
<dbReference type="SUPFAM" id="SSF51735">
    <property type="entry name" value="NAD(P)-binding Rossmann-fold domains"/>
    <property type="match status" value="3"/>
</dbReference>
<dbReference type="InterPro" id="IPR041694">
    <property type="entry name" value="ADH_N_2"/>
</dbReference>
<evidence type="ECO:0000256" key="5">
    <source>
        <dbReference type="ARBA" id="ARBA00012410"/>
    </source>
</evidence>
<evidence type="ECO:0000256" key="4">
    <source>
        <dbReference type="ARBA" id="ARBA00011981"/>
    </source>
</evidence>
<evidence type="ECO:0000256" key="10">
    <source>
        <dbReference type="ARBA" id="ARBA00022832"/>
    </source>
</evidence>
<comment type="catalytic activity">
    <reaction evidence="23">
        <text>leukotriene B4 + NADP(+) = 12-oxo-leukotriene B4 + NADPH + H(+)</text>
        <dbReference type="Rhea" id="RHEA:50608"/>
        <dbReference type="ChEBI" id="CHEBI:15378"/>
        <dbReference type="ChEBI" id="CHEBI:57461"/>
        <dbReference type="ChEBI" id="CHEBI:57783"/>
        <dbReference type="ChEBI" id="CHEBI:58349"/>
        <dbReference type="ChEBI" id="CHEBI:133309"/>
    </reaction>
    <physiologicalReaction direction="left-to-right" evidence="23">
        <dbReference type="Rhea" id="RHEA:50609"/>
    </physiologicalReaction>
</comment>
<comment type="caution">
    <text evidence="36">The sequence shown here is derived from an EMBL/GenBank/DDBJ whole genome shotgun (WGS) entry which is preliminary data.</text>
</comment>
<evidence type="ECO:0000256" key="29">
    <source>
        <dbReference type="ARBA" id="ARBA00048591"/>
    </source>
</evidence>
<comment type="catalytic activity">
    <reaction evidence="25">
        <text>dodecanal + NADP(+) = (2E)-dodecenal + NADPH + H(+)</text>
        <dbReference type="Rhea" id="RHEA:50784"/>
        <dbReference type="ChEBI" id="CHEBI:15378"/>
        <dbReference type="ChEBI" id="CHEBI:27836"/>
        <dbReference type="ChEBI" id="CHEBI:57783"/>
        <dbReference type="ChEBI" id="CHEBI:58349"/>
        <dbReference type="ChEBI" id="CHEBI:133741"/>
    </reaction>
    <physiologicalReaction direction="right-to-left" evidence="25">
        <dbReference type="Rhea" id="RHEA:50786"/>
    </physiologicalReaction>
</comment>
<comment type="catalytic activity">
    <reaction evidence="28">
        <text>4-hydroxynonanal + NADP(+) = (E)-4-hydroxynon-2-enal + NADPH + H(+)</text>
        <dbReference type="Rhea" id="RHEA:64736"/>
        <dbReference type="ChEBI" id="CHEBI:15378"/>
        <dbReference type="ChEBI" id="CHEBI:57783"/>
        <dbReference type="ChEBI" id="CHEBI:58349"/>
        <dbReference type="ChEBI" id="CHEBI:58968"/>
        <dbReference type="ChEBI" id="CHEBI:156112"/>
    </reaction>
    <physiologicalReaction direction="right-to-left" evidence="28">
        <dbReference type="Rhea" id="RHEA:64738"/>
    </physiologicalReaction>
</comment>
<evidence type="ECO:0000256" key="33">
    <source>
        <dbReference type="ARBA" id="ARBA00049179"/>
    </source>
</evidence>
<evidence type="ECO:0000256" key="7">
    <source>
        <dbReference type="ARBA" id="ARBA00022490"/>
    </source>
</evidence>
<evidence type="ECO:0000256" key="2">
    <source>
        <dbReference type="ARBA" id="ARBA00010460"/>
    </source>
</evidence>
<dbReference type="AlphaFoldDB" id="A0A8J6LFB8"/>
<evidence type="ECO:0000256" key="17">
    <source>
        <dbReference type="ARBA" id="ARBA00032255"/>
    </source>
</evidence>
<comment type="catalytic activity">
    <reaction evidence="27">
        <text>13,14-dihydro-15-oxo-PGF2alpha + NADP(+) = 15-oxoprostaglandin F2alpha + NADPH + H(+)</text>
        <dbReference type="Rhea" id="RHEA:50588"/>
        <dbReference type="ChEBI" id="CHEBI:15378"/>
        <dbReference type="ChEBI" id="CHEBI:57783"/>
        <dbReference type="ChEBI" id="CHEBI:58349"/>
        <dbReference type="ChEBI" id="CHEBI:133374"/>
        <dbReference type="ChEBI" id="CHEBI:133409"/>
    </reaction>
    <physiologicalReaction direction="right-to-left" evidence="27">
        <dbReference type="Rhea" id="RHEA:50590"/>
    </physiologicalReaction>
</comment>
<protein>
    <recommendedName>
        <fullName evidence="6">Prostaglandin reductase 1</fullName>
        <ecNumber evidence="4">1.3.1.48</ecNumber>
        <ecNumber evidence="5">1.3.1.74</ecNumber>
    </recommendedName>
    <alternativeName>
        <fullName evidence="19">15-oxoprostaglandin 13-reductase</fullName>
    </alternativeName>
    <alternativeName>
        <fullName evidence="17">Dithiolethione-inducible gene 1 protein</fullName>
    </alternativeName>
    <alternativeName>
        <fullName evidence="16">Leukotriene B4 12-hydroxydehydrogenase</fullName>
    </alternativeName>
    <alternativeName>
        <fullName evidence="18">NAD(P)H-dependent alkenal/one oxidoreductase</fullName>
    </alternativeName>
</protein>
<keyword evidence="8" id="KW-0644">Prostaglandin metabolism</keyword>
<keyword evidence="15" id="KW-0379">Hydroxylation</keyword>
<sequence length="1072" mass="117069">MVKAQVFTVAKIFEGEIKDADLKLDEEELPPVEDDEYLVEAMYLSVDPYMRAYAKNYTVGQVMIGVQAGKIVESKNKNFPVGEIVVGNLGWRTYTLVKPSDAYFIYILPDVGNLPKSIALGVLGAPGIAAYFGFLDICKPIEGDTVVVSAAGGAVGSHVGQIAKIKGCRVIGITGSEEKARWLEFLGFDYVINYKTTKDLAADLRKGAPKGIDCYFDNVGGDTSSTVMQLMNQGGRVSVCGAISSYNAKVPLRANVIQPSIVANQLELKGFVSHQFRDRWMEGLNQNLRWVQENKLKYRETITDGFENAPRALMGVLKGENIGKALVRVKASHVEHESVDFNNALSKFKKFQAVRGRVLSTTTKRAFDKMATARRITVDRRFDGMPKESDFKVVEEQLPPLKDGGECGPDAFDVFLPEFLAEAVYLSVDPYMRAYAHNIPLGATMVGTQVARVVDSKNGKYPVGQHVVGKFDWRSHTISAGLPSIVQGAGNAPAPYLAPDLKGLPLSYLLGILGMPGSTAYFGFLEICKPQPGEVVVVSGAAGAVGSIVGQIAKIKGCKAFGITGSDDKGRYLVEQLGFDGFANYKEGDLDKTLGQLIPEGVDCYFDNVGEISTTVIKHMNEFGRISVCGSISSYNHDVNNPPKVTVVQGYMLMKQLVMEGFQNYLYQDRASEAFQQILQWLLEGKIKYSETVTEGFDNMVRAFIEMLGGKNLGKAIVKMLNIAPRRLLGGCANNVLDKMVKAKRYVFQKQFVGLPKATDLKLVEEELPPLKDGEFLSEAVYLSVDPYMRAYAPRLTLGTTFIGSQVAKVTESKNPKFPVGKYIVGEFGWRTHTISNGQPLPNGVPVAWLVPDLEGLPQSLPLGVLGMPGNTAYFGFLELCKPKPGETVAVSGAAGAVGSLVGQIAKIKGCKVIGIAGSDEKGKWLVDELKFDKFLNYKDTDFDKKLAAAAPNGIDCYFDNVGGELSTKILNKMNLFGRISVCGAISGYNDASAARASPVQPALVFKQLKMEGFIVHRWLDRWLEGIQQNKQWIKEGKLKYKETVTEGFDKMFDAFVDMLQGGNTGKAIVKV</sequence>
<dbReference type="Gene3D" id="3.40.50.720">
    <property type="entry name" value="NAD(P)-binding Rossmann-like Domain"/>
    <property type="match status" value="3"/>
</dbReference>
<feature type="domain" description="Enoyl reductase (ER)" evidence="35">
    <location>
        <begin position="758"/>
        <end position="1070"/>
    </location>
</feature>
<dbReference type="CDD" id="cd08294">
    <property type="entry name" value="leukotriene_B4_DH_like"/>
    <property type="match status" value="3"/>
</dbReference>
<evidence type="ECO:0000256" key="32">
    <source>
        <dbReference type="ARBA" id="ARBA00049070"/>
    </source>
</evidence>
<evidence type="ECO:0000256" key="3">
    <source>
        <dbReference type="ARBA" id="ARBA00011852"/>
    </source>
</evidence>
<dbReference type="Gene3D" id="3.90.180.10">
    <property type="entry name" value="Medium-chain alcohol dehydrogenases, catalytic domain"/>
    <property type="match status" value="3"/>
</dbReference>
<evidence type="ECO:0000256" key="15">
    <source>
        <dbReference type="ARBA" id="ARBA00023278"/>
    </source>
</evidence>
<gene>
    <name evidence="36" type="ORF">GEV33_003442</name>
</gene>